<proteinExistence type="predicted"/>
<feature type="region of interest" description="Disordered" evidence="1">
    <location>
        <begin position="291"/>
        <end position="383"/>
    </location>
</feature>
<protein>
    <recommendedName>
        <fullName evidence="4">SURP motif domain-containing protein</fullName>
    </recommendedName>
</protein>
<name>A0A316YDW2_9BASI</name>
<dbReference type="OrthoDB" id="2552978at2759"/>
<reference evidence="2" key="1">
    <citation type="journal article" date="2018" name="Mol. Biol. Evol.">
        <title>Broad Genomic Sampling Reveals a Smut Pathogenic Ancestry of the Fungal Clade Ustilaginomycotina.</title>
        <authorList>
            <person name="Kijpornyongpan T."/>
            <person name="Mondo S.J."/>
            <person name="Barry K."/>
            <person name="Sandor L."/>
            <person name="Lee J."/>
            <person name="Lipzen A."/>
            <person name="Pangilinan J."/>
            <person name="LaButti K."/>
            <person name="Hainaut M."/>
            <person name="Henrissat B."/>
            <person name="Grigoriev I.V."/>
            <person name="Spatafora J.W."/>
            <person name="Aime M.C."/>
        </authorList>
    </citation>
    <scope>NUCLEOTIDE SEQUENCE [LARGE SCALE GENOMIC DNA]</scope>
    <source>
        <strain evidence="2">MCA 4198</strain>
    </source>
</reference>
<dbReference type="AlphaFoldDB" id="A0A316YDW2"/>
<keyword evidence="3" id="KW-1185">Reference proteome</keyword>
<feature type="compositionally biased region" description="Basic and acidic residues" evidence="1">
    <location>
        <begin position="211"/>
        <end position="220"/>
    </location>
</feature>
<feature type="region of interest" description="Disordered" evidence="1">
    <location>
        <begin position="210"/>
        <end position="235"/>
    </location>
</feature>
<feature type="region of interest" description="Disordered" evidence="1">
    <location>
        <begin position="1"/>
        <end position="50"/>
    </location>
</feature>
<dbReference type="GeneID" id="37046123"/>
<feature type="compositionally biased region" description="Polar residues" evidence="1">
    <location>
        <begin position="139"/>
        <end position="149"/>
    </location>
</feature>
<dbReference type="EMBL" id="KZ819639">
    <property type="protein sequence ID" value="PWN87780.1"/>
    <property type="molecule type" value="Genomic_DNA"/>
</dbReference>
<dbReference type="InParanoid" id="A0A316YDW2"/>
<gene>
    <name evidence="2" type="ORF">FA10DRAFT_288496</name>
</gene>
<feature type="compositionally biased region" description="Basic and acidic residues" evidence="1">
    <location>
        <begin position="344"/>
        <end position="383"/>
    </location>
</feature>
<evidence type="ECO:0000256" key="1">
    <source>
        <dbReference type="SAM" id="MobiDB-lite"/>
    </source>
</evidence>
<accession>A0A316YDW2</accession>
<organism evidence="2 3">
    <name type="scientific">Acaromyces ingoldii</name>
    <dbReference type="NCBI Taxonomy" id="215250"/>
    <lineage>
        <taxon>Eukaryota</taxon>
        <taxon>Fungi</taxon>
        <taxon>Dikarya</taxon>
        <taxon>Basidiomycota</taxon>
        <taxon>Ustilaginomycotina</taxon>
        <taxon>Exobasidiomycetes</taxon>
        <taxon>Exobasidiales</taxon>
        <taxon>Cryptobasidiaceae</taxon>
        <taxon>Acaromyces</taxon>
    </lineage>
</organism>
<feature type="region of interest" description="Disordered" evidence="1">
    <location>
        <begin position="139"/>
        <end position="172"/>
    </location>
</feature>
<sequence>MARRASSPVAGDSISRSSVKRERELQKRKLSSGHGDPHARRRISINDDEREHEDVFHLRQLLSTRGTNGDAAPITLQAYEEALVNDEDMAKRMAMPASESSSSGPGFLIPWRGKDAEGRDVEIWTDRYDALHLLSCQPPDSISTASSPKASHKEDAPLPSQRPTSPGWSDLDSDSEDMYFLTAKQVKAHYTEKHRRRLASLREQRISALEEQERAQERPCRAMQESGEDQEEEAVSQAQMDLMKRTARAMRAAGNPKVLEMKILANHGSDGRFAFLSSKAKGRAREVWQKLLNGVEDVEEREEGKGSTRMGMGQLAGYESESDDGDDNDDEGEEIHRQQSPKALGDKEAEARKREARLQRAREWSKRRREEENARGEDVMEGG</sequence>
<dbReference type="Proteomes" id="UP000245768">
    <property type="component" value="Unassembled WGS sequence"/>
</dbReference>
<evidence type="ECO:0000313" key="3">
    <source>
        <dbReference type="Proteomes" id="UP000245768"/>
    </source>
</evidence>
<evidence type="ECO:0000313" key="2">
    <source>
        <dbReference type="EMBL" id="PWN87780.1"/>
    </source>
</evidence>
<evidence type="ECO:0008006" key="4">
    <source>
        <dbReference type="Google" id="ProtNLM"/>
    </source>
</evidence>
<dbReference type="RefSeq" id="XP_025374978.1">
    <property type="nucleotide sequence ID" value="XM_025524207.1"/>
</dbReference>
<feature type="compositionally biased region" description="Acidic residues" evidence="1">
    <location>
        <begin position="320"/>
        <end position="333"/>
    </location>
</feature>
<dbReference type="STRING" id="215250.A0A316YDW2"/>